<evidence type="ECO:0000313" key="1">
    <source>
        <dbReference type="EMBL" id="EOQ22605.1"/>
    </source>
</evidence>
<reference evidence="1 2" key="1">
    <citation type="submission" date="2012-12" db="EMBL/GenBank/DDBJ databases">
        <title>The Genome Sequence of Bacillus cereus VD184.</title>
        <authorList>
            <consortium name="The Broad Institute Genome Sequencing Platform"/>
            <consortium name="The Broad Institute Genome Sequencing Center for Infectious Disease"/>
            <person name="Feldgarden M."/>
            <person name="Van der Auwera G.A."/>
            <person name="Mahillon J."/>
            <person name="Duprez V."/>
            <person name="Timmery S."/>
            <person name="Mattelet C."/>
            <person name="Dierick K."/>
            <person name="Sun M."/>
            <person name="Yu Z."/>
            <person name="Zhu L."/>
            <person name="Hu X."/>
            <person name="Shank E.B."/>
            <person name="Swiecicka I."/>
            <person name="Hansen B.M."/>
            <person name="Andrup L."/>
            <person name="Walker B."/>
            <person name="Young S.K."/>
            <person name="Zeng Q."/>
            <person name="Gargeya S."/>
            <person name="Fitzgerald M."/>
            <person name="Haas B."/>
            <person name="Abouelleil A."/>
            <person name="Alvarado L."/>
            <person name="Arachchi H.M."/>
            <person name="Berlin A.M."/>
            <person name="Chapman S.B."/>
            <person name="Dewar J."/>
            <person name="Goldberg J."/>
            <person name="Griggs A."/>
            <person name="Gujja S."/>
            <person name="Hansen M."/>
            <person name="Howarth C."/>
            <person name="Imamovic A."/>
            <person name="Larimer J."/>
            <person name="McCowan C."/>
            <person name="Murphy C."/>
            <person name="Neiman D."/>
            <person name="Pearson M."/>
            <person name="Priest M."/>
            <person name="Roberts A."/>
            <person name="Saif S."/>
            <person name="Shea T."/>
            <person name="Sisk P."/>
            <person name="Sykes S."/>
            <person name="Wortman J."/>
            <person name="Nusbaum C."/>
            <person name="Birren B."/>
        </authorList>
    </citation>
    <scope>NUCLEOTIDE SEQUENCE [LARGE SCALE GENOMIC DNA]</scope>
    <source>
        <strain evidence="1 2">VD184</strain>
    </source>
</reference>
<dbReference type="InterPro" id="IPR009061">
    <property type="entry name" value="DNA-bd_dom_put_sf"/>
</dbReference>
<sequence length="93" mass="10710">MSNLQLQVILSDELNEQLKAEVHSTIMQAVESAKREAGFDKRFLKKVEMAKWCGVSYKTFNEWCNRGLPTILLDGVTLYSKDQVSNWLEEQSI</sequence>
<gene>
    <name evidence="1" type="ORF">IKC_06369</name>
</gene>
<protein>
    <recommendedName>
        <fullName evidence="3">Helix-turn-helix domain-containing protein</fullName>
    </recommendedName>
</protein>
<dbReference type="EMBL" id="AHFK01000001">
    <property type="protein sequence ID" value="EOQ22605.1"/>
    <property type="molecule type" value="Genomic_DNA"/>
</dbReference>
<organism evidence="1 2">
    <name type="scientific">Bacillus cereus VD184</name>
    <dbReference type="NCBI Taxonomy" id="1053242"/>
    <lineage>
        <taxon>Bacteria</taxon>
        <taxon>Bacillati</taxon>
        <taxon>Bacillota</taxon>
        <taxon>Bacilli</taxon>
        <taxon>Bacillales</taxon>
        <taxon>Bacillaceae</taxon>
        <taxon>Bacillus</taxon>
        <taxon>Bacillus cereus group</taxon>
    </lineage>
</organism>
<evidence type="ECO:0008006" key="3">
    <source>
        <dbReference type="Google" id="ProtNLM"/>
    </source>
</evidence>
<name>A0A9W5RCM2_BACCE</name>
<comment type="caution">
    <text evidence="1">The sequence shown here is derived from an EMBL/GenBank/DDBJ whole genome shotgun (WGS) entry which is preliminary data.</text>
</comment>
<evidence type="ECO:0000313" key="2">
    <source>
        <dbReference type="Proteomes" id="UP000014028"/>
    </source>
</evidence>
<dbReference type="InterPro" id="IPR036388">
    <property type="entry name" value="WH-like_DNA-bd_sf"/>
</dbReference>
<proteinExistence type="predicted"/>
<dbReference type="Proteomes" id="UP000014028">
    <property type="component" value="Unassembled WGS sequence"/>
</dbReference>
<dbReference type="AlphaFoldDB" id="A0A9W5RCM2"/>
<dbReference type="Gene3D" id="1.10.10.10">
    <property type="entry name" value="Winged helix-like DNA-binding domain superfamily/Winged helix DNA-binding domain"/>
    <property type="match status" value="1"/>
</dbReference>
<dbReference type="SUPFAM" id="SSF46955">
    <property type="entry name" value="Putative DNA-binding domain"/>
    <property type="match status" value="1"/>
</dbReference>
<accession>A0A9W5RCM2</accession>